<reference evidence="1 2" key="1">
    <citation type="submission" date="2016-11" db="EMBL/GenBank/DDBJ databases">
        <authorList>
            <person name="Jaros S."/>
            <person name="Januszkiewicz K."/>
            <person name="Wedrychowicz H."/>
        </authorList>
    </citation>
    <scope>NUCLEOTIDE SEQUENCE [LARGE SCALE GENOMIC DNA]</scope>
    <source>
        <strain evidence="1 2">DSM 22330</strain>
    </source>
</reference>
<dbReference type="Proteomes" id="UP000185655">
    <property type="component" value="Unassembled WGS sequence"/>
</dbReference>
<evidence type="ECO:0000313" key="1">
    <source>
        <dbReference type="EMBL" id="SFZ73169.1"/>
    </source>
</evidence>
<evidence type="ECO:0008006" key="3">
    <source>
        <dbReference type="Google" id="ProtNLM"/>
    </source>
</evidence>
<dbReference type="SFLD" id="SFLDS00003">
    <property type="entry name" value="Haloacid_Dehalogenase"/>
    <property type="match status" value="1"/>
</dbReference>
<organism evidence="1 2">
    <name type="scientific">Pseudolactococcus chungangensis CAU 28 = DSM 22330</name>
    <dbReference type="NCBI Taxonomy" id="1122154"/>
    <lineage>
        <taxon>Bacteria</taxon>
        <taxon>Bacillati</taxon>
        <taxon>Bacillota</taxon>
        <taxon>Bacilli</taxon>
        <taxon>Lactobacillales</taxon>
        <taxon>Streptococcaceae</taxon>
        <taxon>Pseudolactococcus</taxon>
    </lineage>
</organism>
<dbReference type="Pfam" id="PF08282">
    <property type="entry name" value="Hydrolase_3"/>
    <property type="match status" value="1"/>
</dbReference>
<name>A0A1K2H9I9_9LACT</name>
<accession>A0A1K2H9I9</accession>
<proteinExistence type="predicted"/>
<dbReference type="STRING" id="1122154.SAMN02746068_00774"/>
<dbReference type="InterPro" id="IPR023214">
    <property type="entry name" value="HAD_sf"/>
</dbReference>
<dbReference type="Gene3D" id="3.30.1240.10">
    <property type="match status" value="1"/>
</dbReference>
<dbReference type="SUPFAM" id="SSF56784">
    <property type="entry name" value="HAD-like"/>
    <property type="match status" value="1"/>
</dbReference>
<gene>
    <name evidence="1" type="ORF">SAMN02746068_00774</name>
</gene>
<dbReference type="EMBL" id="FPKS01000003">
    <property type="protein sequence ID" value="SFZ73169.1"/>
    <property type="molecule type" value="Genomic_DNA"/>
</dbReference>
<dbReference type="NCBIfam" id="TIGR00099">
    <property type="entry name" value="Cof-subfamily"/>
    <property type="match status" value="1"/>
</dbReference>
<dbReference type="PANTHER" id="PTHR10000:SF25">
    <property type="entry name" value="PHOSPHATASE YKRA-RELATED"/>
    <property type="match status" value="1"/>
</dbReference>
<evidence type="ECO:0000313" key="2">
    <source>
        <dbReference type="Proteomes" id="UP000185655"/>
    </source>
</evidence>
<dbReference type="InterPro" id="IPR006379">
    <property type="entry name" value="HAD-SF_hydro_IIB"/>
</dbReference>
<dbReference type="GO" id="GO:0016791">
    <property type="term" value="F:phosphatase activity"/>
    <property type="evidence" value="ECO:0007669"/>
    <property type="project" value="TreeGrafter"/>
</dbReference>
<dbReference type="PANTHER" id="PTHR10000">
    <property type="entry name" value="PHOSPHOSERINE PHOSPHATASE"/>
    <property type="match status" value="1"/>
</dbReference>
<dbReference type="SFLD" id="SFLDG01140">
    <property type="entry name" value="C2.B:_Phosphomannomutase_and_P"/>
    <property type="match status" value="1"/>
</dbReference>
<dbReference type="InterPro" id="IPR000150">
    <property type="entry name" value="Cof"/>
</dbReference>
<protein>
    <recommendedName>
        <fullName evidence="3">Cof subfamily of IIB subfamily of haloacid dehalogenase superfamily/HAD-superfamily hydrolase, subfamily IIB</fullName>
    </recommendedName>
</protein>
<dbReference type="RefSeq" id="WP_031365369.1">
    <property type="nucleotide sequence ID" value="NZ_FPKS01000003.1"/>
</dbReference>
<sequence>MENINKTYHAMAFFDLDGTLLNQQSKLDEEVIQALHHIRRNGVLPVIATGRGHFELDSLMAQSGITSVVAMNGQYIIVEGETIYHEPMAVANIQRLKTLAEAKHQALAFYNKESYCVSEMTPLVKDAYGYTDAPLPTVNDTRYLTDEINMLLIFSNQASDVAYYQNLVPEFNYFKNTPYSIDIINAGSNKGTGFKKVVELLGFTGETYGFGDGPNDIHLLESVDHATAMGNAIDELKTIAEFTSTANTDHGIVNAFKHWGWL</sequence>
<dbReference type="GO" id="GO:0000287">
    <property type="term" value="F:magnesium ion binding"/>
    <property type="evidence" value="ECO:0007669"/>
    <property type="project" value="TreeGrafter"/>
</dbReference>
<dbReference type="Gene3D" id="3.40.50.1000">
    <property type="entry name" value="HAD superfamily/HAD-like"/>
    <property type="match status" value="1"/>
</dbReference>
<dbReference type="GO" id="GO:0005829">
    <property type="term" value="C:cytosol"/>
    <property type="evidence" value="ECO:0007669"/>
    <property type="project" value="TreeGrafter"/>
</dbReference>
<dbReference type="InterPro" id="IPR036412">
    <property type="entry name" value="HAD-like_sf"/>
</dbReference>
<dbReference type="NCBIfam" id="TIGR01484">
    <property type="entry name" value="HAD-SF-IIB"/>
    <property type="match status" value="1"/>
</dbReference>
<dbReference type="AlphaFoldDB" id="A0A1K2H9I9"/>